<proteinExistence type="predicted"/>
<name>W9KU77_FUSOX</name>
<accession>W9KU77</accession>
<feature type="compositionally biased region" description="Polar residues" evidence="1">
    <location>
        <begin position="1"/>
        <end position="10"/>
    </location>
</feature>
<gene>
    <name evidence="2" type="ORF">FOZG_02446</name>
</gene>
<sequence length="38" mass="4516">MSCLEATSSPALIPREEVSKKRREKKTQRLSNEAEYYW</sequence>
<organism evidence="2">
    <name type="scientific">Fusarium oxysporum Fo47</name>
    <dbReference type="NCBI Taxonomy" id="660027"/>
    <lineage>
        <taxon>Eukaryota</taxon>
        <taxon>Fungi</taxon>
        <taxon>Dikarya</taxon>
        <taxon>Ascomycota</taxon>
        <taxon>Pezizomycotina</taxon>
        <taxon>Sordariomycetes</taxon>
        <taxon>Hypocreomycetidae</taxon>
        <taxon>Hypocreales</taxon>
        <taxon>Nectriaceae</taxon>
        <taxon>Fusarium</taxon>
        <taxon>Fusarium oxysporum species complex</taxon>
    </lineage>
</organism>
<reference evidence="2" key="2">
    <citation type="submission" date="2012-06" db="EMBL/GenBank/DDBJ databases">
        <title>Annotation of the Genome Sequence of Fusarium oxysporum Fo47.</title>
        <authorList>
            <consortium name="The Broad Institute Genomics Platform"/>
            <person name="Ma L.-J."/>
            <person name="Corby-Kistler H."/>
            <person name="Broz K."/>
            <person name="Gale L.R."/>
            <person name="Jonkers W."/>
            <person name="O'Donnell K."/>
            <person name="Ploetz R."/>
            <person name="Steinberg C."/>
            <person name="Schwartz D.C."/>
            <person name="VanEtten H."/>
            <person name="Zhou S."/>
            <person name="Young S.K."/>
            <person name="Zeng Q."/>
            <person name="Gargeya S."/>
            <person name="Fitzgerald M."/>
            <person name="Abouelleil A."/>
            <person name="Alvarado L."/>
            <person name="Chapman S.B."/>
            <person name="Gainer-Dewar J."/>
            <person name="Goldberg J."/>
            <person name="Griggs A."/>
            <person name="Gujja S."/>
            <person name="Hansen M."/>
            <person name="Howarth C."/>
            <person name="Imamovic A."/>
            <person name="Ireland A."/>
            <person name="Larimer J."/>
            <person name="McCowan C."/>
            <person name="Murphy C."/>
            <person name="Pearson M."/>
            <person name="Poon T.W."/>
            <person name="Priest M."/>
            <person name="Roberts A."/>
            <person name="Saif S."/>
            <person name="Shea T."/>
            <person name="Sykes S."/>
            <person name="Wortman J."/>
            <person name="Nusbaum C."/>
            <person name="Birren B."/>
        </authorList>
    </citation>
    <scope>NUCLEOTIDE SEQUENCE</scope>
    <source>
        <strain evidence="2">Fo47</strain>
    </source>
</reference>
<evidence type="ECO:0000256" key="1">
    <source>
        <dbReference type="SAM" id="MobiDB-lite"/>
    </source>
</evidence>
<dbReference type="Proteomes" id="UP000030766">
    <property type="component" value="Unassembled WGS sequence"/>
</dbReference>
<protein>
    <submittedName>
        <fullName evidence="2">Uncharacterized protein</fullName>
    </submittedName>
</protein>
<dbReference type="HOGENOM" id="CLU_3335595_0_0_1"/>
<reference evidence="2" key="1">
    <citation type="submission" date="2011-06" db="EMBL/GenBank/DDBJ databases">
        <title>The Genome Sequence of Fusarium oxysporum Fo47.</title>
        <authorList>
            <consortium name="The Broad Institute Genome Sequencing Platform"/>
            <person name="Ma L.-J."/>
            <person name="Gale L.R."/>
            <person name="Schwartz D.C."/>
            <person name="Zhou S."/>
            <person name="Corby-Kistler H."/>
            <person name="Young S.K."/>
            <person name="Zeng Q."/>
            <person name="Gargeya S."/>
            <person name="Fitzgerald M."/>
            <person name="Haas B."/>
            <person name="Abouelleil A."/>
            <person name="Alvarado L."/>
            <person name="Arachchi H.M."/>
            <person name="Berlin A."/>
            <person name="Brown A."/>
            <person name="Chapman S.B."/>
            <person name="Chen Z."/>
            <person name="Dunbar C."/>
            <person name="Freedman E."/>
            <person name="Gearin G."/>
            <person name="Gellesch M."/>
            <person name="Goldberg J."/>
            <person name="Griggs A."/>
            <person name="Gujja S."/>
            <person name="Heiman D."/>
            <person name="Howarth C."/>
            <person name="Larson L."/>
            <person name="Lui A."/>
            <person name="MacDonald P.J.P."/>
            <person name="Mehta T."/>
            <person name="Montmayeur A."/>
            <person name="Murphy C."/>
            <person name="Neiman D."/>
            <person name="Pearson M."/>
            <person name="Priest M."/>
            <person name="Roberts A."/>
            <person name="Saif S."/>
            <person name="Shea T."/>
            <person name="Shenoy N."/>
            <person name="Sisk P."/>
            <person name="Stolte C."/>
            <person name="Sykes S."/>
            <person name="Wortman J."/>
            <person name="Nusbaum C."/>
            <person name="Birren B."/>
        </authorList>
    </citation>
    <scope>NUCLEOTIDE SEQUENCE [LARGE SCALE GENOMIC DNA]</scope>
    <source>
        <strain evidence="2">Fo47</strain>
    </source>
</reference>
<dbReference type="VEuPathDB" id="FungiDB:FOZG_02446"/>
<evidence type="ECO:0000313" key="2">
    <source>
        <dbReference type="EMBL" id="EWZ46294.1"/>
    </source>
</evidence>
<feature type="region of interest" description="Disordered" evidence="1">
    <location>
        <begin position="1"/>
        <end position="38"/>
    </location>
</feature>
<dbReference type="EMBL" id="JH717897">
    <property type="protein sequence ID" value="EWZ46294.1"/>
    <property type="molecule type" value="Genomic_DNA"/>
</dbReference>
<dbReference type="AlphaFoldDB" id="W9KU77"/>